<dbReference type="Pfam" id="PF19798">
    <property type="entry name" value="Sulfotransfer_5"/>
    <property type="match status" value="1"/>
</dbReference>
<name>A0ABY2B5X4_9ACTN</name>
<evidence type="ECO:0000313" key="2">
    <source>
        <dbReference type="Proteomes" id="UP000295818"/>
    </source>
</evidence>
<reference evidence="1 2" key="1">
    <citation type="journal article" date="2015" name="Stand. Genomic Sci.">
        <title>Genomic Encyclopedia of Bacterial and Archaeal Type Strains, Phase III: the genomes of soil and plant-associated and newly described type strains.</title>
        <authorList>
            <person name="Whitman W.B."/>
            <person name="Woyke T."/>
            <person name="Klenk H.P."/>
            <person name="Zhou Y."/>
            <person name="Lilburn T.G."/>
            <person name="Beck B.J."/>
            <person name="De Vos P."/>
            <person name="Vandamme P."/>
            <person name="Eisen J.A."/>
            <person name="Garrity G."/>
            <person name="Hugenholtz P."/>
            <person name="Kyrpides N.C."/>
        </authorList>
    </citation>
    <scope>NUCLEOTIDE SEQUENCE [LARGE SCALE GENOMIC DNA]</scope>
    <source>
        <strain evidence="1 2">VKM Ac-2538</strain>
    </source>
</reference>
<evidence type="ECO:0000313" key="1">
    <source>
        <dbReference type="EMBL" id="TCO08077.1"/>
    </source>
</evidence>
<sequence length="167" mass="18064">MIDADHGQFYLQDFPAYDDWMATHAMDPNLPPAGWTHEAVHIHRIGVEAHSISVGTARDDLVESLINVHASAPVLEPSAEHVVEADLDVPNGELTVYSPGVDPAEGPTLTVPAVLLRARVSYVPSEPPDIVTNGGPGDHFLYRIDLWPTGQAREVAILRQGPDPWAG</sequence>
<dbReference type="RefSeq" id="WP_132191121.1">
    <property type="nucleotide sequence ID" value="NZ_SLWM01000050.1"/>
</dbReference>
<keyword evidence="2" id="KW-1185">Reference proteome</keyword>
<accession>A0ABY2B5X4</accession>
<organism evidence="1 2">
    <name type="scientific">Kribbella orskensis</name>
    <dbReference type="NCBI Taxonomy" id="2512216"/>
    <lineage>
        <taxon>Bacteria</taxon>
        <taxon>Bacillati</taxon>
        <taxon>Actinomycetota</taxon>
        <taxon>Actinomycetes</taxon>
        <taxon>Propionibacteriales</taxon>
        <taxon>Kribbellaceae</taxon>
        <taxon>Kribbella</taxon>
    </lineage>
</organism>
<proteinExistence type="predicted"/>
<dbReference type="EMBL" id="SLWM01000050">
    <property type="protein sequence ID" value="TCO08077.1"/>
    <property type="molecule type" value="Genomic_DNA"/>
</dbReference>
<gene>
    <name evidence="1" type="ORF">EV644_15022</name>
</gene>
<comment type="caution">
    <text evidence="1">The sequence shown here is derived from an EMBL/GenBank/DDBJ whole genome shotgun (WGS) entry which is preliminary data.</text>
</comment>
<protein>
    <submittedName>
        <fullName evidence="1">Uncharacterized protein</fullName>
    </submittedName>
</protein>
<dbReference type="Proteomes" id="UP000295818">
    <property type="component" value="Unassembled WGS sequence"/>
</dbReference>